<comment type="caution">
    <text evidence="2">The sequence shown here is derived from an EMBL/GenBank/DDBJ whole genome shotgun (WGS) entry which is preliminary data.</text>
</comment>
<feature type="coiled-coil region" evidence="1">
    <location>
        <begin position="334"/>
        <end position="365"/>
    </location>
</feature>
<keyword evidence="3" id="KW-1185">Reference proteome</keyword>
<dbReference type="Proteomes" id="UP001316803">
    <property type="component" value="Unassembled WGS sequence"/>
</dbReference>
<sequence length="371" mass="42787">MSQPNHEGGPTTTFKNECSTQTSSILKRLPPELRIKIWKLLHKNDGPLNALPIHGVKTNDNDWYQYPAADLSLIELSGQALSCCQLFRLEAWAILYGANSLEIKFNKGTRDDHGNWLELLGIRLWYVPGLEGREGHCKIEKSLILRCGRTERDQWPQIYRLSKHFQSLSLVRNVRVVVGYSLPTDVYVACRIIRDLLIKKDVVFTIKPLRPTSQPNHDNRSVELEYLKSCRILRCRSITFESDLDLSSIIEEVTSDKPLDDLFPKYRNIVETIKDLPVINNRRFRVAQNQDGDTTMKDLEDAVMRGDAMAANVHSLTLLEKITQWNEDATEYHIATARRRYEDEINDLEDKRGKMKRRLEGISAEPTTKRV</sequence>
<evidence type="ECO:0000313" key="2">
    <source>
        <dbReference type="EMBL" id="KAK5954654.1"/>
    </source>
</evidence>
<dbReference type="EMBL" id="JAKLMC020000008">
    <property type="protein sequence ID" value="KAK5954654.1"/>
    <property type="molecule type" value="Genomic_DNA"/>
</dbReference>
<organism evidence="2 3">
    <name type="scientific">Knufia fluminis</name>
    <dbReference type="NCBI Taxonomy" id="191047"/>
    <lineage>
        <taxon>Eukaryota</taxon>
        <taxon>Fungi</taxon>
        <taxon>Dikarya</taxon>
        <taxon>Ascomycota</taxon>
        <taxon>Pezizomycotina</taxon>
        <taxon>Eurotiomycetes</taxon>
        <taxon>Chaetothyriomycetidae</taxon>
        <taxon>Chaetothyriales</taxon>
        <taxon>Trichomeriaceae</taxon>
        <taxon>Knufia</taxon>
    </lineage>
</organism>
<evidence type="ECO:0000313" key="3">
    <source>
        <dbReference type="Proteomes" id="UP001316803"/>
    </source>
</evidence>
<name>A0AAN8EFS0_9EURO</name>
<protein>
    <submittedName>
        <fullName evidence="2">Uncharacterized protein</fullName>
    </submittedName>
</protein>
<evidence type="ECO:0000256" key="1">
    <source>
        <dbReference type="SAM" id="Coils"/>
    </source>
</evidence>
<proteinExistence type="predicted"/>
<keyword evidence="1" id="KW-0175">Coiled coil</keyword>
<gene>
    <name evidence="2" type="ORF">OHC33_004378</name>
</gene>
<reference evidence="2 3" key="1">
    <citation type="submission" date="2022-12" db="EMBL/GenBank/DDBJ databases">
        <title>Genomic features and morphological characterization of a novel Knufia sp. strain isolated from spacecraft assembly facility.</title>
        <authorList>
            <person name="Teixeira M."/>
            <person name="Chander A.M."/>
            <person name="Stajich J.E."/>
            <person name="Venkateswaran K."/>
        </authorList>
    </citation>
    <scope>NUCLEOTIDE SEQUENCE [LARGE SCALE GENOMIC DNA]</scope>
    <source>
        <strain evidence="2 3">FJI-L2-BK-P2</strain>
    </source>
</reference>
<accession>A0AAN8EFS0</accession>
<dbReference type="AlphaFoldDB" id="A0AAN8EFS0"/>